<feature type="domain" description="Solute-binding protein family 3/N-terminal" evidence="4">
    <location>
        <begin position="43"/>
        <end position="259"/>
    </location>
</feature>
<dbReference type="InterPro" id="IPR001638">
    <property type="entry name" value="Solute-binding_3/MltF_N"/>
</dbReference>
<dbReference type="SMART" id="SM00062">
    <property type="entry name" value="PBPb"/>
    <property type="match status" value="1"/>
</dbReference>
<dbReference type="PANTHER" id="PTHR30024:SF47">
    <property type="entry name" value="TAURINE-BINDING PERIPLASMIC PROTEIN"/>
    <property type="match status" value="1"/>
</dbReference>
<dbReference type="Gene3D" id="3.40.190.10">
    <property type="entry name" value="Periplasmic binding protein-like II"/>
    <property type="match status" value="2"/>
</dbReference>
<protein>
    <submittedName>
        <fullName evidence="5">Aliphatic sulfonates-binding protein</fullName>
    </submittedName>
</protein>
<evidence type="ECO:0000313" key="6">
    <source>
        <dbReference type="Proteomes" id="UP000236642"/>
    </source>
</evidence>
<evidence type="ECO:0000256" key="1">
    <source>
        <dbReference type="ARBA" id="ARBA00004418"/>
    </source>
</evidence>
<dbReference type="SUPFAM" id="SSF53850">
    <property type="entry name" value="Periplasmic binding protein-like II"/>
    <property type="match status" value="1"/>
</dbReference>
<comment type="similarity">
    <text evidence="2">Belongs to the bacterial solute-binding protein SsuA/TauA family.</text>
</comment>
<organism evidence="5 6">
    <name type="scientific">Candidatus Thermoflexus japonica</name>
    <dbReference type="NCBI Taxonomy" id="2035417"/>
    <lineage>
        <taxon>Bacteria</taxon>
        <taxon>Bacillati</taxon>
        <taxon>Chloroflexota</taxon>
        <taxon>Thermoflexia</taxon>
        <taxon>Thermoflexales</taxon>
        <taxon>Thermoflexaceae</taxon>
        <taxon>Thermoflexus</taxon>
    </lineage>
</organism>
<dbReference type="GO" id="GO:0042597">
    <property type="term" value="C:periplasmic space"/>
    <property type="evidence" value="ECO:0007669"/>
    <property type="project" value="UniProtKB-SubCell"/>
</dbReference>
<dbReference type="InterPro" id="IPR015168">
    <property type="entry name" value="SsuA/THI5"/>
</dbReference>
<dbReference type="Proteomes" id="UP000236642">
    <property type="component" value="Unassembled WGS sequence"/>
</dbReference>
<dbReference type="EMBL" id="BEHY01000135">
    <property type="protein sequence ID" value="GBD10246.1"/>
    <property type="molecule type" value="Genomic_DNA"/>
</dbReference>
<evidence type="ECO:0000256" key="3">
    <source>
        <dbReference type="ARBA" id="ARBA00022729"/>
    </source>
</evidence>
<dbReference type="PANTHER" id="PTHR30024">
    <property type="entry name" value="ALIPHATIC SULFONATES-BINDING PROTEIN-RELATED"/>
    <property type="match status" value="1"/>
</dbReference>
<evidence type="ECO:0000259" key="4">
    <source>
        <dbReference type="SMART" id="SM00062"/>
    </source>
</evidence>
<sequence length="316" mass="34606">MRQRAGIGLALMAGLILGAIRCQPSSSAGPLRVRFGALPILDVLPVYVAQAEGYFARAGLEVEVVSAASAAERDQLMQAGRIDAMVNDTVSTLFYNKEKAQIYVVRIARQAYPQAPQYFILANPNAGIGGPQDLKGVEIAISQGTVIEYMTDRILGRAGLKPGDYRTVNIPRIPDRLQALVEGRVKAATLPDPFATLAIQQGAKVIADDREVQSISLSVLSFRAEVVEKNPEAVRRFLQAWDQAVAAINANPDRYAGLLSEKQLVPQPLVGTYRVPPYPERALPTREQFADVIAWARGKGFIQEDIPYERLVREVR</sequence>
<gene>
    <name evidence="5" type="primary">ssuA</name>
    <name evidence="5" type="ORF">HRbin22_02513</name>
</gene>
<dbReference type="Pfam" id="PF09084">
    <property type="entry name" value="NMT1"/>
    <property type="match status" value="1"/>
</dbReference>
<comment type="subcellular location">
    <subcellularLocation>
        <location evidence="1">Periplasm</location>
    </subcellularLocation>
</comment>
<reference evidence="6" key="1">
    <citation type="submission" date="2017-09" db="EMBL/GenBank/DDBJ databases">
        <title>Metaegenomics of thermophilic ammonia-oxidizing enrichment culture.</title>
        <authorList>
            <person name="Kato S."/>
            <person name="Suzuki K."/>
        </authorList>
    </citation>
    <scope>NUCLEOTIDE SEQUENCE [LARGE SCALE GENOMIC DNA]</scope>
</reference>
<accession>A0A2H5Y9X1</accession>
<evidence type="ECO:0000256" key="2">
    <source>
        <dbReference type="ARBA" id="ARBA00010742"/>
    </source>
</evidence>
<dbReference type="AlphaFoldDB" id="A0A2H5Y9X1"/>
<keyword evidence="3" id="KW-0732">Signal</keyword>
<proteinExistence type="inferred from homology"/>
<evidence type="ECO:0000313" key="5">
    <source>
        <dbReference type="EMBL" id="GBD10246.1"/>
    </source>
</evidence>
<name>A0A2H5Y9X1_9CHLR</name>
<comment type="caution">
    <text evidence="5">The sequence shown here is derived from an EMBL/GenBank/DDBJ whole genome shotgun (WGS) entry which is preliminary data.</text>
</comment>